<evidence type="ECO:0000313" key="7">
    <source>
        <dbReference type="EMBL" id="MBB6211144.1"/>
    </source>
</evidence>
<feature type="transmembrane region" description="Helical" evidence="5">
    <location>
        <begin position="172"/>
        <end position="191"/>
    </location>
</feature>
<feature type="transmembrane region" description="Helical" evidence="5">
    <location>
        <begin position="7"/>
        <end position="26"/>
    </location>
</feature>
<sequence>MPLPHIALAVLVTALWGINFVVIKIGLHDFPPLMLCALRFLFAALPAVFFLRRPDVAWKWIIALGGVLGVVKFGLLFVSMKVGVSAGLASLVLQTQAFFTILLAVLLLGERLTVMRVAAAAIAFSGIAVLIAGADTTELPLTGLALAIAAAVAWGFANLIQKRCAGSKPLNLMVWASLIPPIPLMLLSFGLEAGPAQAWQTILSASVAGWAAVVFLAAVATLLGFAIWGWLMSHHPAAQVAPFTLMVPVWGMGSATLLLGESLTPAKLMAAALILSGLLLNTFGDRLLNRLRSQAA</sequence>
<feature type="transmembrane region" description="Helical" evidence="5">
    <location>
        <begin position="139"/>
        <end position="160"/>
    </location>
</feature>
<keyword evidence="2 5" id="KW-0812">Transmembrane</keyword>
<keyword evidence="3 5" id="KW-1133">Transmembrane helix</keyword>
<reference evidence="7 8" key="1">
    <citation type="submission" date="2020-08" db="EMBL/GenBank/DDBJ databases">
        <title>Genomic Encyclopedia of Type Strains, Phase IV (KMG-IV): sequencing the most valuable type-strain genomes for metagenomic binning, comparative biology and taxonomic classification.</title>
        <authorList>
            <person name="Goeker M."/>
        </authorList>
    </citation>
    <scope>NUCLEOTIDE SEQUENCE [LARGE SCALE GENOMIC DNA]</scope>
    <source>
        <strain evidence="7 8">DSM 11590</strain>
    </source>
</reference>
<feature type="transmembrane region" description="Helical" evidence="5">
    <location>
        <begin position="32"/>
        <end position="51"/>
    </location>
</feature>
<dbReference type="Pfam" id="PF00892">
    <property type="entry name" value="EamA"/>
    <property type="match status" value="2"/>
</dbReference>
<dbReference type="PANTHER" id="PTHR32322">
    <property type="entry name" value="INNER MEMBRANE TRANSPORTER"/>
    <property type="match status" value="1"/>
</dbReference>
<keyword evidence="4 5" id="KW-0472">Membrane</keyword>
<comment type="subcellular location">
    <subcellularLocation>
        <location evidence="1">Membrane</location>
        <topology evidence="1">Multi-pass membrane protein</topology>
    </subcellularLocation>
</comment>
<feature type="transmembrane region" description="Helical" evidence="5">
    <location>
        <begin position="114"/>
        <end position="133"/>
    </location>
</feature>
<feature type="transmembrane region" description="Helical" evidence="5">
    <location>
        <begin position="266"/>
        <end position="284"/>
    </location>
</feature>
<feature type="transmembrane region" description="Helical" evidence="5">
    <location>
        <begin position="203"/>
        <end position="228"/>
    </location>
</feature>
<evidence type="ECO:0000256" key="1">
    <source>
        <dbReference type="ARBA" id="ARBA00004141"/>
    </source>
</evidence>
<feature type="transmembrane region" description="Helical" evidence="5">
    <location>
        <begin position="84"/>
        <end position="107"/>
    </location>
</feature>
<gene>
    <name evidence="7" type="ORF">FHS48_002579</name>
</gene>
<evidence type="ECO:0000256" key="4">
    <source>
        <dbReference type="ARBA" id="ARBA00023136"/>
    </source>
</evidence>
<evidence type="ECO:0000313" key="8">
    <source>
        <dbReference type="Proteomes" id="UP000544872"/>
    </source>
</evidence>
<dbReference type="EMBL" id="JACIIX010000009">
    <property type="protein sequence ID" value="MBB6211144.1"/>
    <property type="molecule type" value="Genomic_DNA"/>
</dbReference>
<dbReference type="InterPro" id="IPR037185">
    <property type="entry name" value="EmrE-like"/>
</dbReference>
<dbReference type="AlphaFoldDB" id="A0A7X0DNA0"/>
<dbReference type="InterPro" id="IPR050638">
    <property type="entry name" value="AA-Vitamin_Transporters"/>
</dbReference>
<dbReference type="InterPro" id="IPR000620">
    <property type="entry name" value="EamA_dom"/>
</dbReference>
<dbReference type="Proteomes" id="UP000544872">
    <property type="component" value="Unassembled WGS sequence"/>
</dbReference>
<keyword evidence="8" id="KW-1185">Reference proteome</keyword>
<feature type="domain" description="EamA" evidence="6">
    <location>
        <begin position="142"/>
        <end position="282"/>
    </location>
</feature>
<feature type="domain" description="EamA" evidence="6">
    <location>
        <begin position="6"/>
        <end position="131"/>
    </location>
</feature>
<evidence type="ECO:0000256" key="2">
    <source>
        <dbReference type="ARBA" id="ARBA00022692"/>
    </source>
</evidence>
<dbReference type="RefSeq" id="WP_184263959.1">
    <property type="nucleotide sequence ID" value="NZ_JACIIX010000009.1"/>
</dbReference>
<proteinExistence type="predicted"/>
<accession>A0A7X0DNA0</accession>
<protein>
    <submittedName>
        <fullName evidence="7">O-acetylserine/cysteine efflux transporter</fullName>
    </submittedName>
</protein>
<dbReference type="PANTHER" id="PTHR32322:SF9">
    <property type="entry name" value="AMINO-ACID METABOLITE EFFLUX PUMP-RELATED"/>
    <property type="match status" value="1"/>
</dbReference>
<feature type="transmembrane region" description="Helical" evidence="5">
    <location>
        <begin position="240"/>
        <end position="260"/>
    </location>
</feature>
<comment type="caution">
    <text evidence="7">The sequence shown here is derived from an EMBL/GenBank/DDBJ whole genome shotgun (WGS) entry which is preliminary data.</text>
</comment>
<organism evidence="7 8">
    <name type="scientific">Novispirillum itersonii</name>
    <name type="common">Aquaspirillum itersonii</name>
    <dbReference type="NCBI Taxonomy" id="189"/>
    <lineage>
        <taxon>Bacteria</taxon>
        <taxon>Pseudomonadati</taxon>
        <taxon>Pseudomonadota</taxon>
        <taxon>Alphaproteobacteria</taxon>
        <taxon>Rhodospirillales</taxon>
        <taxon>Novispirillaceae</taxon>
        <taxon>Novispirillum</taxon>
    </lineage>
</organism>
<evidence type="ECO:0000256" key="3">
    <source>
        <dbReference type="ARBA" id="ARBA00022989"/>
    </source>
</evidence>
<name>A0A7X0DNA0_NOVIT</name>
<dbReference type="GO" id="GO:0016020">
    <property type="term" value="C:membrane"/>
    <property type="evidence" value="ECO:0007669"/>
    <property type="project" value="UniProtKB-SubCell"/>
</dbReference>
<dbReference type="SUPFAM" id="SSF103481">
    <property type="entry name" value="Multidrug resistance efflux transporter EmrE"/>
    <property type="match status" value="2"/>
</dbReference>
<feature type="transmembrane region" description="Helical" evidence="5">
    <location>
        <begin position="58"/>
        <end position="78"/>
    </location>
</feature>
<evidence type="ECO:0000259" key="6">
    <source>
        <dbReference type="Pfam" id="PF00892"/>
    </source>
</evidence>
<evidence type="ECO:0000256" key="5">
    <source>
        <dbReference type="SAM" id="Phobius"/>
    </source>
</evidence>